<dbReference type="EMBL" id="JXKQ01000001">
    <property type="protein sequence ID" value="OJG47093.1"/>
    <property type="molecule type" value="Genomic_DNA"/>
</dbReference>
<sequence length="276" mass="29855">MKKWVNVAMLVTLMGSIASPIVGSAVEVTNSSTSSAVNGSTIRSVASDPQTLVSSTSNTATTASSETTETTSNTEKPVEATNQLEFDKKSTFKEKDAEKNQYELELVGKVVSSTDNHEKITFEMTKEFTPLETATAEKSILDEGKQEIGTYTVDTTGERNVYQLNFNKLVKGENRFKLILLGTIARGPDKQAAFYQNDKRLFQLALPEIPTEESSTEASSSVESSTTESTKESKTTTTSESATTQSSSEQKDKPASKQVKKAAIEEETRTASGIIG</sequence>
<dbReference type="RefSeq" id="WP_071856744.1">
    <property type="nucleotide sequence ID" value="NZ_JBHSHK010000005.1"/>
</dbReference>
<evidence type="ECO:0000313" key="3">
    <source>
        <dbReference type="EMBL" id="OJG47093.1"/>
    </source>
</evidence>
<evidence type="ECO:0000256" key="2">
    <source>
        <dbReference type="SAM" id="SignalP"/>
    </source>
</evidence>
<accession>A0A1L8TSA2</accession>
<feature type="compositionally biased region" description="Low complexity" evidence="1">
    <location>
        <begin position="216"/>
        <end position="228"/>
    </location>
</feature>
<name>A0A1L8TSA2_9ENTE</name>
<evidence type="ECO:0000256" key="1">
    <source>
        <dbReference type="SAM" id="MobiDB-lite"/>
    </source>
</evidence>
<evidence type="ECO:0000313" key="4">
    <source>
        <dbReference type="Proteomes" id="UP000182077"/>
    </source>
</evidence>
<dbReference type="STRING" id="249189.RV04_GL000340"/>
<feature type="compositionally biased region" description="Low complexity" evidence="1">
    <location>
        <begin position="54"/>
        <end position="74"/>
    </location>
</feature>
<feature type="compositionally biased region" description="Low complexity" evidence="1">
    <location>
        <begin position="235"/>
        <end position="248"/>
    </location>
</feature>
<comment type="caution">
    <text evidence="3">The sequence shown here is derived from an EMBL/GenBank/DDBJ whole genome shotgun (WGS) entry which is preliminary data.</text>
</comment>
<feature type="signal peptide" evidence="2">
    <location>
        <begin position="1"/>
        <end position="24"/>
    </location>
</feature>
<feature type="region of interest" description="Disordered" evidence="1">
    <location>
        <begin position="210"/>
        <end position="276"/>
    </location>
</feature>
<gene>
    <name evidence="3" type="ORF">RV04_GL000340</name>
</gene>
<keyword evidence="4" id="KW-1185">Reference proteome</keyword>
<reference evidence="3 4" key="1">
    <citation type="submission" date="2014-12" db="EMBL/GenBank/DDBJ databases">
        <title>Draft genome sequences of 29 type strains of Enterococci.</title>
        <authorList>
            <person name="Zhong Z."/>
            <person name="Sun Z."/>
            <person name="Liu W."/>
            <person name="Zhang W."/>
            <person name="Zhang H."/>
        </authorList>
    </citation>
    <scope>NUCLEOTIDE SEQUENCE [LARGE SCALE GENOMIC DNA]</scope>
    <source>
        <strain evidence="3 4">DSM 17122</strain>
    </source>
</reference>
<dbReference type="AlphaFoldDB" id="A0A1L8TSA2"/>
<organism evidence="3 4">
    <name type="scientific">Enterococcus hermanniensis</name>
    <dbReference type="NCBI Taxonomy" id="249189"/>
    <lineage>
        <taxon>Bacteria</taxon>
        <taxon>Bacillati</taxon>
        <taxon>Bacillota</taxon>
        <taxon>Bacilli</taxon>
        <taxon>Lactobacillales</taxon>
        <taxon>Enterococcaceae</taxon>
        <taxon>Enterococcus</taxon>
    </lineage>
</organism>
<keyword evidence="2" id="KW-0732">Signal</keyword>
<dbReference type="Proteomes" id="UP000182077">
    <property type="component" value="Unassembled WGS sequence"/>
</dbReference>
<protein>
    <submittedName>
        <fullName evidence="3">Uncharacterized protein</fullName>
    </submittedName>
</protein>
<feature type="region of interest" description="Disordered" evidence="1">
    <location>
        <begin position="47"/>
        <end position="92"/>
    </location>
</feature>
<proteinExistence type="predicted"/>
<feature type="chain" id="PRO_5009880650" evidence="2">
    <location>
        <begin position="25"/>
        <end position="276"/>
    </location>
</feature>